<keyword evidence="1" id="KW-1133">Transmembrane helix</keyword>
<feature type="transmembrane region" description="Helical" evidence="1">
    <location>
        <begin position="498"/>
        <end position="516"/>
    </location>
</feature>
<keyword evidence="1" id="KW-0812">Transmembrane</keyword>
<reference evidence="2 3" key="1">
    <citation type="journal article" date="2019" name="Int. J. Syst. Evol. Microbiol.">
        <title>The Global Catalogue of Microorganisms (GCM) 10K type strain sequencing project: providing services to taxonomists for standard genome sequencing and annotation.</title>
        <authorList>
            <consortium name="The Broad Institute Genomics Platform"/>
            <consortium name="The Broad Institute Genome Sequencing Center for Infectious Disease"/>
            <person name="Wu L."/>
            <person name="Ma J."/>
        </authorList>
    </citation>
    <scope>NUCLEOTIDE SEQUENCE [LARGE SCALE GENOMIC DNA]</scope>
    <source>
        <strain evidence="2 3">PSR21</strain>
    </source>
</reference>
<organism evidence="2 3">
    <name type="scientific">Halomarina halobia</name>
    <dbReference type="NCBI Taxonomy" id="3033386"/>
    <lineage>
        <taxon>Archaea</taxon>
        <taxon>Methanobacteriati</taxon>
        <taxon>Methanobacteriota</taxon>
        <taxon>Stenosarchaea group</taxon>
        <taxon>Halobacteria</taxon>
        <taxon>Halobacteriales</taxon>
        <taxon>Natronomonadaceae</taxon>
        <taxon>Halomarina</taxon>
    </lineage>
</organism>
<dbReference type="AlphaFoldDB" id="A0ABD6A4L7"/>
<keyword evidence="3" id="KW-1185">Reference proteome</keyword>
<proteinExistence type="predicted"/>
<protein>
    <submittedName>
        <fullName evidence="2">Uncharacterized protein</fullName>
    </submittedName>
</protein>
<feature type="transmembrane region" description="Helical" evidence="1">
    <location>
        <begin position="180"/>
        <end position="203"/>
    </location>
</feature>
<gene>
    <name evidence="2" type="ORF">ACFQPE_00820</name>
</gene>
<dbReference type="RefSeq" id="WP_276304743.1">
    <property type="nucleotide sequence ID" value="NZ_CP119992.1"/>
</dbReference>
<evidence type="ECO:0000313" key="3">
    <source>
        <dbReference type="Proteomes" id="UP001596547"/>
    </source>
</evidence>
<feature type="transmembrane region" description="Helical" evidence="1">
    <location>
        <begin position="318"/>
        <end position="343"/>
    </location>
</feature>
<feature type="transmembrane region" description="Helical" evidence="1">
    <location>
        <begin position="107"/>
        <end position="132"/>
    </location>
</feature>
<evidence type="ECO:0000313" key="2">
    <source>
        <dbReference type="EMBL" id="MFC7315340.1"/>
    </source>
</evidence>
<feature type="transmembrane region" description="Helical" evidence="1">
    <location>
        <begin position="48"/>
        <end position="68"/>
    </location>
</feature>
<feature type="transmembrane region" description="Helical" evidence="1">
    <location>
        <begin position="75"/>
        <end position="95"/>
    </location>
</feature>
<dbReference type="InterPro" id="IPR055941">
    <property type="entry name" value="DUF7519"/>
</dbReference>
<feature type="transmembrane region" description="Helical" evidence="1">
    <location>
        <begin position="244"/>
        <end position="265"/>
    </location>
</feature>
<name>A0ABD6A4L7_9EURY</name>
<evidence type="ECO:0000256" key="1">
    <source>
        <dbReference type="SAM" id="Phobius"/>
    </source>
</evidence>
<dbReference type="Proteomes" id="UP001596547">
    <property type="component" value="Unassembled WGS sequence"/>
</dbReference>
<keyword evidence="1" id="KW-0472">Membrane</keyword>
<dbReference type="EMBL" id="JBHTBF010000001">
    <property type="protein sequence ID" value="MFC7315340.1"/>
    <property type="molecule type" value="Genomic_DNA"/>
</dbReference>
<feature type="transmembrane region" description="Helical" evidence="1">
    <location>
        <begin position="21"/>
        <end position="42"/>
    </location>
</feature>
<dbReference type="Pfam" id="PF24363">
    <property type="entry name" value="DUF7519"/>
    <property type="match status" value="1"/>
</dbReference>
<dbReference type="GeneID" id="79314301"/>
<feature type="transmembrane region" description="Helical" evidence="1">
    <location>
        <begin position="462"/>
        <end position="486"/>
    </location>
</feature>
<feature type="transmembrane region" description="Helical" evidence="1">
    <location>
        <begin position="153"/>
        <end position="174"/>
    </location>
</feature>
<accession>A0ABD6A4L7</accession>
<comment type="caution">
    <text evidence="2">The sequence shown here is derived from an EMBL/GenBank/DDBJ whole genome shotgun (WGS) entry which is preliminary data.</text>
</comment>
<feature type="transmembrane region" description="Helical" evidence="1">
    <location>
        <begin position="355"/>
        <end position="388"/>
    </location>
</feature>
<feature type="transmembrane region" description="Helical" evidence="1">
    <location>
        <begin position="285"/>
        <end position="306"/>
    </location>
</feature>
<sequence length="519" mass="51129">MTRDDAAPIRGSPRPHDPSFVPSRIGATALAALTLLTALWYATLVGAIIALGCAIAGSLLLAVAAVALRDDDPHRVALGSLAGVVAPALVLYGVSRPLSPSPSSPPPVGTAALVAVLALAVFAASATVPAAVGYRRLWTAANALGRSLVPPSVLLIAEVGVAAVALAPGVGRALDAAGDALGSLLLPSGSVAVGSFLIVTGAAQVATRRAVRRLPLAALAPDARRRGVREAGERVVHACRFGPLSLVCGLLVGAFEVAGSLPLAYRALPSPVRGALVALTTAPAIRWPSLAWLALALTVIVVARAIREASRLRPAGLVGALAPMTGGAVATAGFLAVGGASLVERLDRTPVAGDFAAFVAAMFGGPTLALMAAFLALSAAYGLVVALPLLAGLLAVPDRVAGPALASGALLVAAALVAAVHGETLALFVGVAVAMLVWDAGEFATSLAEDLGGARTLRPPEFVHGAASAAVAVVSVVAAATLTALIGGGGGETSSSVLPVALVGLALLVAALRGSLRGD</sequence>